<keyword evidence="8 9" id="KW-0472">Membrane</keyword>
<dbReference type="SUPFAM" id="SSF161098">
    <property type="entry name" value="MetI-like"/>
    <property type="match status" value="1"/>
</dbReference>
<keyword evidence="5" id="KW-0571">Peptide transport</keyword>
<evidence type="ECO:0000256" key="2">
    <source>
        <dbReference type="ARBA" id="ARBA00022448"/>
    </source>
</evidence>
<dbReference type="Gene3D" id="1.10.3720.10">
    <property type="entry name" value="MetI-like"/>
    <property type="match status" value="1"/>
</dbReference>
<dbReference type="InterPro" id="IPR035906">
    <property type="entry name" value="MetI-like_sf"/>
</dbReference>
<dbReference type="EMBL" id="BMKW01000006">
    <property type="protein sequence ID" value="GGJ18369.1"/>
    <property type="molecule type" value="Genomic_DNA"/>
</dbReference>
<gene>
    <name evidence="11" type="ORF">GCM10011320_27100</name>
</gene>
<reference evidence="11" key="2">
    <citation type="submission" date="2020-09" db="EMBL/GenBank/DDBJ databases">
        <authorList>
            <person name="Sun Q."/>
            <person name="Zhou Y."/>
        </authorList>
    </citation>
    <scope>NUCLEOTIDE SEQUENCE</scope>
    <source>
        <strain evidence="11">CGMCC 1.3617</strain>
    </source>
</reference>
<dbReference type="InterPro" id="IPR050366">
    <property type="entry name" value="BP-dependent_transpt_permease"/>
</dbReference>
<evidence type="ECO:0000259" key="10">
    <source>
        <dbReference type="PROSITE" id="PS50928"/>
    </source>
</evidence>
<feature type="transmembrane region" description="Helical" evidence="9">
    <location>
        <begin position="41"/>
        <end position="63"/>
    </location>
</feature>
<dbReference type="CDD" id="cd06261">
    <property type="entry name" value="TM_PBP2"/>
    <property type="match status" value="1"/>
</dbReference>
<dbReference type="GO" id="GO:0015031">
    <property type="term" value="P:protein transport"/>
    <property type="evidence" value="ECO:0007669"/>
    <property type="project" value="UniProtKB-KW"/>
</dbReference>
<reference evidence="11" key="1">
    <citation type="journal article" date="2014" name="Int. J. Syst. Evol. Microbiol.">
        <title>Complete genome sequence of Corynebacterium casei LMG S-19264T (=DSM 44701T), isolated from a smear-ripened cheese.</title>
        <authorList>
            <consortium name="US DOE Joint Genome Institute (JGI-PGF)"/>
            <person name="Walter F."/>
            <person name="Albersmeier A."/>
            <person name="Kalinowski J."/>
            <person name="Ruckert C."/>
        </authorList>
    </citation>
    <scope>NUCLEOTIDE SEQUENCE</scope>
    <source>
        <strain evidence="11">CGMCC 1.3617</strain>
    </source>
</reference>
<evidence type="ECO:0000256" key="5">
    <source>
        <dbReference type="ARBA" id="ARBA00022856"/>
    </source>
</evidence>
<dbReference type="PROSITE" id="PS50928">
    <property type="entry name" value="ABC_TM1"/>
    <property type="match status" value="1"/>
</dbReference>
<accession>A0A917NQ59</accession>
<dbReference type="PANTHER" id="PTHR43386:SF1">
    <property type="entry name" value="D,D-DIPEPTIDE TRANSPORT SYSTEM PERMEASE PROTEIN DDPC-RELATED"/>
    <property type="match status" value="1"/>
</dbReference>
<feature type="transmembrane region" description="Helical" evidence="9">
    <location>
        <begin position="269"/>
        <end position="290"/>
    </location>
</feature>
<feature type="transmembrane region" description="Helical" evidence="9">
    <location>
        <begin position="152"/>
        <end position="176"/>
    </location>
</feature>
<evidence type="ECO:0000313" key="11">
    <source>
        <dbReference type="EMBL" id="GGJ18369.1"/>
    </source>
</evidence>
<dbReference type="GO" id="GO:0005886">
    <property type="term" value="C:plasma membrane"/>
    <property type="evidence" value="ECO:0007669"/>
    <property type="project" value="UniProtKB-SubCell"/>
</dbReference>
<protein>
    <submittedName>
        <fullName evidence="11">ABC transporter permease</fullName>
    </submittedName>
</protein>
<keyword evidence="12" id="KW-1185">Reference proteome</keyword>
<dbReference type="Pfam" id="PF00528">
    <property type="entry name" value="BPD_transp_1"/>
    <property type="match status" value="1"/>
</dbReference>
<feature type="domain" description="ABC transmembrane type-1" evidence="10">
    <location>
        <begin position="103"/>
        <end position="291"/>
    </location>
</feature>
<keyword evidence="3" id="KW-1003">Cell membrane</keyword>
<evidence type="ECO:0000313" key="12">
    <source>
        <dbReference type="Proteomes" id="UP000661507"/>
    </source>
</evidence>
<evidence type="ECO:0000256" key="1">
    <source>
        <dbReference type="ARBA" id="ARBA00004651"/>
    </source>
</evidence>
<dbReference type="AlphaFoldDB" id="A0A917NQ59"/>
<sequence>MSRDGTLDGAIDIAAPAAAVLRPAPRRRGGRLLRACVTNPGFLIGLLILMTVSGIALLAPWLFPGDPQDMVAAPTLWPGEDWAYPLGTDSLGRDVASGLAHGARVSLMVGLSATAIGLVIGTLVGASAGYFGGHVDNILSRLTEVFQTVPTFLLVIVIVAIVQPAASTIALAIGVASWPTVARLVRAQFRSLREADFVMAARSLSYSAPRIIVMEILPNALPPIIVTTSVMVANAILTEAGLSFLAMGDPNLVSWGSMIGDGRDLLRTDWFLTALPGAAIALTVLSLNLVGDGLNDILNPRSGLA</sequence>
<evidence type="ECO:0000256" key="3">
    <source>
        <dbReference type="ARBA" id="ARBA00022475"/>
    </source>
</evidence>
<dbReference type="Proteomes" id="UP000661507">
    <property type="component" value="Unassembled WGS sequence"/>
</dbReference>
<evidence type="ECO:0000256" key="7">
    <source>
        <dbReference type="ARBA" id="ARBA00022989"/>
    </source>
</evidence>
<organism evidence="11 12">
    <name type="scientific">Neoroseomonas lacus</name>
    <dbReference type="NCBI Taxonomy" id="287609"/>
    <lineage>
        <taxon>Bacteria</taxon>
        <taxon>Pseudomonadati</taxon>
        <taxon>Pseudomonadota</taxon>
        <taxon>Alphaproteobacteria</taxon>
        <taxon>Acetobacterales</taxon>
        <taxon>Acetobacteraceae</taxon>
        <taxon>Neoroseomonas</taxon>
    </lineage>
</organism>
<comment type="subcellular location">
    <subcellularLocation>
        <location evidence="1 9">Cell membrane</location>
        <topology evidence="1 9">Multi-pass membrane protein</topology>
    </subcellularLocation>
</comment>
<proteinExistence type="inferred from homology"/>
<dbReference type="RefSeq" id="WP_229681300.1">
    <property type="nucleotide sequence ID" value="NZ_BMKW01000006.1"/>
</dbReference>
<keyword evidence="6" id="KW-0653">Protein transport</keyword>
<dbReference type="GO" id="GO:0015833">
    <property type="term" value="P:peptide transport"/>
    <property type="evidence" value="ECO:0007669"/>
    <property type="project" value="UniProtKB-KW"/>
</dbReference>
<dbReference type="PANTHER" id="PTHR43386">
    <property type="entry name" value="OLIGOPEPTIDE TRANSPORT SYSTEM PERMEASE PROTEIN APPC"/>
    <property type="match status" value="1"/>
</dbReference>
<evidence type="ECO:0000256" key="8">
    <source>
        <dbReference type="ARBA" id="ARBA00023136"/>
    </source>
</evidence>
<evidence type="ECO:0000256" key="4">
    <source>
        <dbReference type="ARBA" id="ARBA00022692"/>
    </source>
</evidence>
<comment type="caution">
    <text evidence="11">The sequence shown here is derived from an EMBL/GenBank/DDBJ whole genome shotgun (WGS) entry which is preliminary data.</text>
</comment>
<name>A0A917NQ59_9PROT</name>
<evidence type="ECO:0000256" key="9">
    <source>
        <dbReference type="RuleBase" id="RU363032"/>
    </source>
</evidence>
<keyword evidence="2 9" id="KW-0813">Transport</keyword>
<dbReference type="InterPro" id="IPR000515">
    <property type="entry name" value="MetI-like"/>
</dbReference>
<comment type="similarity">
    <text evidence="9">Belongs to the binding-protein-dependent transport system permease family.</text>
</comment>
<feature type="transmembrane region" description="Helical" evidence="9">
    <location>
        <begin position="107"/>
        <end position="131"/>
    </location>
</feature>
<keyword evidence="7 9" id="KW-1133">Transmembrane helix</keyword>
<dbReference type="GO" id="GO:0055085">
    <property type="term" value="P:transmembrane transport"/>
    <property type="evidence" value="ECO:0007669"/>
    <property type="project" value="InterPro"/>
</dbReference>
<evidence type="ECO:0000256" key="6">
    <source>
        <dbReference type="ARBA" id="ARBA00022927"/>
    </source>
</evidence>
<keyword evidence="4 9" id="KW-0812">Transmembrane</keyword>